<dbReference type="InterPro" id="IPR002156">
    <property type="entry name" value="RNaseH_domain"/>
</dbReference>
<proteinExistence type="predicted"/>
<organism evidence="2 3">
    <name type="scientific">Dipteronia sinensis</name>
    <dbReference type="NCBI Taxonomy" id="43782"/>
    <lineage>
        <taxon>Eukaryota</taxon>
        <taxon>Viridiplantae</taxon>
        <taxon>Streptophyta</taxon>
        <taxon>Embryophyta</taxon>
        <taxon>Tracheophyta</taxon>
        <taxon>Spermatophyta</taxon>
        <taxon>Magnoliopsida</taxon>
        <taxon>eudicotyledons</taxon>
        <taxon>Gunneridae</taxon>
        <taxon>Pentapetalae</taxon>
        <taxon>rosids</taxon>
        <taxon>malvids</taxon>
        <taxon>Sapindales</taxon>
        <taxon>Sapindaceae</taxon>
        <taxon>Hippocastanoideae</taxon>
        <taxon>Acereae</taxon>
        <taxon>Dipteronia</taxon>
    </lineage>
</organism>
<dbReference type="InterPro" id="IPR044730">
    <property type="entry name" value="RNase_H-like_dom_plant"/>
</dbReference>
<evidence type="ECO:0000259" key="1">
    <source>
        <dbReference type="Pfam" id="PF13456"/>
    </source>
</evidence>
<dbReference type="CDD" id="cd06222">
    <property type="entry name" value="RNase_H_like"/>
    <property type="match status" value="1"/>
</dbReference>
<gene>
    <name evidence="2" type="ORF">Dsin_030409</name>
</gene>
<dbReference type="AlphaFoldDB" id="A0AAE0DR35"/>
<protein>
    <recommendedName>
        <fullName evidence="1">RNase H type-1 domain-containing protein</fullName>
    </recommendedName>
</protein>
<dbReference type="PANTHER" id="PTHR47074">
    <property type="entry name" value="BNAC02G40300D PROTEIN"/>
    <property type="match status" value="1"/>
</dbReference>
<name>A0AAE0DR35_9ROSI</name>
<comment type="caution">
    <text evidence="2">The sequence shown here is derived from an EMBL/GenBank/DDBJ whole genome shotgun (WGS) entry which is preliminary data.</text>
</comment>
<dbReference type="PANTHER" id="PTHR47074:SF11">
    <property type="entry name" value="REVERSE TRANSCRIPTASE-LIKE PROTEIN"/>
    <property type="match status" value="1"/>
</dbReference>
<dbReference type="GO" id="GO:0003676">
    <property type="term" value="F:nucleic acid binding"/>
    <property type="evidence" value="ECO:0007669"/>
    <property type="project" value="InterPro"/>
</dbReference>
<dbReference type="GO" id="GO:0004523">
    <property type="term" value="F:RNA-DNA hybrid ribonuclease activity"/>
    <property type="evidence" value="ECO:0007669"/>
    <property type="project" value="InterPro"/>
</dbReference>
<accession>A0AAE0DR35</accession>
<dbReference type="Pfam" id="PF13456">
    <property type="entry name" value="RVT_3"/>
    <property type="match status" value="1"/>
</dbReference>
<dbReference type="EMBL" id="JANJYJ010000010">
    <property type="protein sequence ID" value="KAK3183123.1"/>
    <property type="molecule type" value="Genomic_DNA"/>
</dbReference>
<dbReference type="InterPro" id="IPR052929">
    <property type="entry name" value="RNase_H-like_EbsB-rel"/>
</dbReference>
<evidence type="ECO:0000313" key="3">
    <source>
        <dbReference type="Proteomes" id="UP001281410"/>
    </source>
</evidence>
<sequence>MNTISSLANLWKRKFWFEPSCPRCGAAVETSDHACFWCGEAWKIWGWTLFDGLFDDLKMTHVMDMFSSFLRNLNTDVAIRGNSMSIGLGAAIRDDKGKVIVACSKSMVGSFGAEIEEFLALRGAGGLPLTKFYNIPVKIAEVDASNVASILNSTESFLGDAKFIVNDIKALFLDIDVCKCQAIPRSGNSLAYNLALLAFSFAREQI</sequence>
<reference evidence="2" key="1">
    <citation type="journal article" date="2023" name="Plant J.">
        <title>Genome sequences and population genomics provide insights into the demographic history, inbreeding, and mutation load of two 'living fossil' tree species of Dipteronia.</title>
        <authorList>
            <person name="Feng Y."/>
            <person name="Comes H.P."/>
            <person name="Chen J."/>
            <person name="Zhu S."/>
            <person name="Lu R."/>
            <person name="Zhang X."/>
            <person name="Li P."/>
            <person name="Qiu J."/>
            <person name="Olsen K.M."/>
            <person name="Qiu Y."/>
        </authorList>
    </citation>
    <scope>NUCLEOTIDE SEQUENCE</scope>
    <source>
        <strain evidence="2">NBL</strain>
    </source>
</reference>
<keyword evidence="3" id="KW-1185">Reference proteome</keyword>
<feature type="domain" description="RNase H type-1" evidence="1">
    <location>
        <begin position="74"/>
        <end position="195"/>
    </location>
</feature>
<dbReference type="Proteomes" id="UP001281410">
    <property type="component" value="Unassembled WGS sequence"/>
</dbReference>
<evidence type="ECO:0000313" key="2">
    <source>
        <dbReference type="EMBL" id="KAK3183123.1"/>
    </source>
</evidence>